<organism evidence="12 13">
    <name type="scientific">Streptomyces hoynatensis</name>
    <dbReference type="NCBI Taxonomy" id="1141874"/>
    <lineage>
        <taxon>Bacteria</taxon>
        <taxon>Bacillati</taxon>
        <taxon>Actinomycetota</taxon>
        <taxon>Actinomycetes</taxon>
        <taxon>Kitasatosporales</taxon>
        <taxon>Streptomycetaceae</taxon>
        <taxon>Streptomyces</taxon>
    </lineage>
</organism>
<dbReference type="PANTHER" id="PTHR11579">
    <property type="entry name" value="PROTEIN-L-ISOASPARTATE O-METHYLTRANSFERASE"/>
    <property type="match status" value="1"/>
</dbReference>
<dbReference type="InterPro" id="IPR027573">
    <property type="entry name" value="Methyltran_FxLD"/>
</dbReference>
<reference evidence="12 13" key="1">
    <citation type="journal article" date="2014" name="Int. J. Syst. Evol. Microbiol.">
        <title>Streptomyces hoynatensis sp. nov., isolated from deep marine sediment.</title>
        <authorList>
            <person name="Veyisoglu A."/>
            <person name="Sahin N."/>
        </authorList>
    </citation>
    <scope>NUCLEOTIDE SEQUENCE [LARGE SCALE GENOMIC DNA]</scope>
    <source>
        <strain evidence="12 13">KCTC 29097</strain>
    </source>
</reference>
<dbReference type="InterPro" id="IPR029063">
    <property type="entry name" value="SAM-dependent_MTases_sf"/>
</dbReference>
<proteinExistence type="inferred from homology"/>
<dbReference type="EC" id="2.1.1.77" evidence="3"/>
<gene>
    <name evidence="12" type="primary">fxlM</name>
    <name evidence="12" type="ORF">D7294_00070</name>
</gene>
<dbReference type="CDD" id="cd02440">
    <property type="entry name" value="AdoMet_MTases"/>
    <property type="match status" value="1"/>
</dbReference>
<evidence type="ECO:0000256" key="6">
    <source>
        <dbReference type="ARBA" id="ARBA00022603"/>
    </source>
</evidence>
<comment type="similarity">
    <text evidence="2">Belongs to the methyltransferase superfamily. L-isoaspartyl/D-aspartyl protein methyltransferase family.</text>
</comment>
<keyword evidence="6 12" id="KW-0489">Methyltransferase</keyword>
<keyword evidence="13" id="KW-1185">Reference proteome</keyword>
<dbReference type="GO" id="GO:0005737">
    <property type="term" value="C:cytoplasm"/>
    <property type="evidence" value="ECO:0007669"/>
    <property type="project" value="UniProtKB-SubCell"/>
</dbReference>
<keyword evidence="7 12" id="KW-0808">Transferase</keyword>
<accession>A0A3A9ZDW0</accession>
<dbReference type="GO" id="GO:0032259">
    <property type="term" value="P:methylation"/>
    <property type="evidence" value="ECO:0007669"/>
    <property type="project" value="UniProtKB-KW"/>
</dbReference>
<evidence type="ECO:0000313" key="12">
    <source>
        <dbReference type="EMBL" id="RKN46671.1"/>
    </source>
</evidence>
<comment type="caution">
    <text evidence="12">The sequence shown here is derived from an EMBL/GenBank/DDBJ whole genome shotgun (WGS) entry which is preliminary data.</text>
</comment>
<dbReference type="AlphaFoldDB" id="A0A3A9ZDW0"/>
<evidence type="ECO:0000256" key="10">
    <source>
        <dbReference type="ARBA" id="ARBA00031323"/>
    </source>
</evidence>
<evidence type="ECO:0000256" key="3">
    <source>
        <dbReference type="ARBA" id="ARBA00011890"/>
    </source>
</evidence>
<evidence type="ECO:0000256" key="2">
    <source>
        <dbReference type="ARBA" id="ARBA00005369"/>
    </source>
</evidence>
<dbReference type="SUPFAM" id="SSF53335">
    <property type="entry name" value="S-adenosyl-L-methionine-dependent methyltransferases"/>
    <property type="match status" value="1"/>
</dbReference>
<evidence type="ECO:0000256" key="11">
    <source>
        <dbReference type="ARBA" id="ARBA00031350"/>
    </source>
</evidence>
<name>A0A3A9ZDW0_9ACTN</name>
<evidence type="ECO:0000256" key="8">
    <source>
        <dbReference type="ARBA" id="ARBA00022691"/>
    </source>
</evidence>
<protein>
    <recommendedName>
        <fullName evidence="4">Protein-L-isoaspartate O-methyltransferase</fullName>
        <ecNumber evidence="3">2.1.1.77</ecNumber>
    </recommendedName>
    <alternativeName>
        <fullName evidence="11">L-isoaspartyl protein carboxyl methyltransferase</fullName>
    </alternativeName>
    <alternativeName>
        <fullName evidence="9">Protein L-isoaspartyl methyltransferase</fullName>
    </alternativeName>
    <alternativeName>
        <fullName evidence="10">Protein-beta-aspartate methyltransferase</fullName>
    </alternativeName>
</protein>
<dbReference type="OrthoDB" id="4035289at2"/>
<evidence type="ECO:0000256" key="1">
    <source>
        <dbReference type="ARBA" id="ARBA00004496"/>
    </source>
</evidence>
<dbReference type="Proteomes" id="UP000272474">
    <property type="component" value="Unassembled WGS sequence"/>
</dbReference>
<dbReference type="InterPro" id="IPR000682">
    <property type="entry name" value="PCMT"/>
</dbReference>
<dbReference type="Pfam" id="PF01135">
    <property type="entry name" value="PCMT"/>
    <property type="match status" value="1"/>
</dbReference>
<dbReference type="NCBIfam" id="TIGR04364">
    <property type="entry name" value="methyltran_FxLD"/>
    <property type="match status" value="1"/>
</dbReference>
<dbReference type="EMBL" id="RBAL01000001">
    <property type="protein sequence ID" value="RKN46671.1"/>
    <property type="molecule type" value="Genomic_DNA"/>
</dbReference>
<evidence type="ECO:0000256" key="9">
    <source>
        <dbReference type="ARBA" id="ARBA00030757"/>
    </source>
</evidence>
<dbReference type="RefSeq" id="WP_120674096.1">
    <property type="nucleotide sequence ID" value="NZ_RBAL01000001.1"/>
</dbReference>
<dbReference type="Gene3D" id="3.40.50.150">
    <property type="entry name" value="Vaccinia Virus protein VP39"/>
    <property type="match status" value="1"/>
</dbReference>
<comment type="subcellular location">
    <subcellularLocation>
        <location evidence="1">Cytoplasm</location>
    </subcellularLocation>
</comment>
<keyword evidence="8" id="KW-0949">S-adenosyl-L-methionine</keyword>
<evidence type="ECO:0000256" key="5">
    <source>
        <dbReference type="ARBA" id="ARBA00022490"/>
    </source>
</evidence>
<sequence>MTTQTTPEAADITALREALVNTLRQQGDIRSDRVADAFRAVPRHIFAPQASLAEAYADDAVITKTNDRGHPLSSVSAPWVQARMLELSGLGPGMRALELGSGGYNAALLAEVVGENGEVVSVDIDPEVTDRASRLLAQTGYNDRVTVRCTDGTYGAGEPAPDGGFDAIVVTAQAPDIPPAWTAQLARSGRLVVPLSFRGIHQVFSFAHEDGHLVSRGQTRCGFVGMQGDNRHGGHAIDLSDGDLRLGLNDDQQADGAALRTALASGQRSTIWTGVALRGNEGVLPSLDLWLVSTLSPCARVYASSRGVERGLSGWTIAAAATWEGGTLAYLTIRPEADGFELGVHAYGPDREGLAARLADRIRAWDDGGYRGTVEPVARVYPAGTPDDQLAPGQVIDNRYSRLVIALS</sequence>
<evidence type="ECO:0000256" key="7">
    <source>
        <dbReference type="ARBA" id="ARBA00022679"/>
    </source>
</evidence>
<keyword evidence="5" id="KW-0963">Cytoplasm</keyword>
<dbReference type="GO" id="GO:0004719">
    <property type="term" value="F:protein-L-isoaspartate (D-aspartate) O-methyltransferase activity"/>
    <property type="evidence" value="ECO:0007669"/>
    <property type="project" value="UniProtKB-EC"/>
</dbReference>
<dbReference type="PANTHER" id="PTHR11579:SF0">
    <property type="entry name" value="PROTEIN-L-ISOASPARTATE(D-ASPARTATE) O-METHYLTRANSFERASE"/>
    <property type="match status" value="1"/>
</dbReference>
<evidence type="ECO:0000313" key="13">
    <source>
        <dbReference type="Proteomes" id="UP000272474"/>
    </source>
</evidence>
<evidence type="ECO:0000256" key="4">
    <source>
        <dbReference type="ARBA" id="ARBA00013346"/>
    </source>
</evidence>